<sequence length="93" mass="10375">MLMENLRLDSNLDATSVAVKSPSGMRRRPRPHSPLVELNDRGRDDKMETVISDQSRHVNYYQAMLLMICAGEVWVRGCGRGLPSASTTDRPGC</sequence>
<name>A0AAE1ELD4_PETCI</name>
<feature type="region of interest" description="Disordered" evidence="1">
    <location>
        <begin position="14"/>
        <end position="42"/>
    </location>
</feature>
<reference evidence="2" key="1">
    <citation type="submission" date="2023-10" db="EMBL/GenBank/DDBJ databases">
        <title>Genome assemblies of two species of porcelain crab, Petrolisthes cinctipes and Petrolisthes manimaculis (Anomura: Porcellanidae).</title>
        <authorList>
            <person name="Angst P."/>
        </authorList>
    </citation>
    <scope>NUCLEOTIDE SEQUENCE</scope>
    <source>
        <strain evidence="2">PB745_01</strain>
        <tissue evidence="2">Gill</tissue>
    </source>
</reference>
<evidence type="ECO:0000256" key="1">
    <source>
        <dbReference type="SAM" id="MobiDB-lite"/>
    </source>
</evidence>
<accession>A0AAE1ELD4</accession>
<gene>
    <name evidence="2" type="ORF">Pcinc_037044</name>
</gene>
<dbReference type="Proteomes" id="UP001286313">
    <property type="component" value="Unassembled WGS sequence"/>
</dbReference>
<evidence type="ECO:0000313" key="3">
    <source>
        <dbReference type="Proteomes" id="UP001286313"/>
    </source>
</evidence>
<dbReference type="AlphaFoldDB" id="A0AAE1ELD4"/>
<evidence type="ECO:0000313" key="2">
    <source>
        <dbReference type="EMBL" id="KAK3856647.1"/>
    </source>
</evidence>
<keyword evidence="3" id="KW-1185">Reference proteome</keyword>
<protein>
    <submittedName>
        <fullName evidence="2">Uncharacterized protein</fullName>
    </submittedName>
</protein>
<proteinExistence type="predicted"/>
<comment type="caution">
    <text evidence="2">The sequence shown here is derived from an EMBL/GenBank/DDBJ whole genome shotgun (WGS) entry which is preliminary data.</text>
</comment>
<organism evidence="2 3">
    <name type="scientific">Petrolisthes cinctipes</name>
    <name type="common">Flat porcelain crab</name>
    <dbReference type="NCBI Taxonomy" id="88211"/>
    <lineage>
        <taxon>Eukaryota</taxon>
        <taxon>Metazoa</taxon>
        <taxon>Ecdysozoa</taxon>
        <taxon>Arthropoda</taxon>
        <taxon>Crustacea</taxon>
        <taxon>Multicrustacea</taxon>
        <taxon>Malacostraca</taxon>
        <taxon>Eumalacostraca</taxon>
        <taxon>Eucarida</taxon>
        <taxon>Decapoda</taxon>
        <taxon>Pleocyemata</taxon>
        <taxon>Anomura</taxon>
        <taxon>Galatheoidea</taxon>
        <taxon>Porcellanidae</taxon>
        <taxon>Petrolisthes</taxon>
    </lineage>
</organism>
<dbReference type="EMBL" id="JAWQEG010005822">
    <property type="protein sequence ID" value="KAK3856647.1"/>
    <property type="molecule type" value="Genomic_DNA"/>
</dbReference>